<feature type="compositionally biased region" description="Basic and acidic residues" evidence="1">
    <location>
        <begin position="202"/>
        <end position="224"/>
    </location>
</feature>
<feature type="compositionally biased region" description="Acidic residues" evidence="1">
    <location>
        <begin position="187"/>
        <end position="201"/>
    </location>
</feature>
<dbReference type="RefSeq" id="XP_062676561.1">
    <property type="nucleotide sequence ID" value="XM_062831453.1"/>
</dbReference>
<reference evidence="2" key="2">
    <citation type="submission" date="2023-06" db="EMBL/GenBank/DDBJ databases">
        <authorList>
            <consortium name="Lawrence Berkeley National Laboratory"/>
            <person name="Haridas S."/>
            <person name="Hensen N."/>
            <person name="Bonometti L."/>
            <person name="Westerberg I."/>
            <person name="Brannstrom I.O."/>
            <person name="Guillou S."/>
            <person name="Cros-Aarteil S."/>
            <person name="Calhoun S."/>
            <person name="Kuo A."/>
            <person name="Mondo S."/>
            <person name="Pangilinan J."/>
            <person name="Riley R."/>
            <person name="Labutti K."/>
            <person name="Andreopoulos B."/>
            <person name="Lipzen A."/>
            <person name="Chen C."/>
            <person name="Yanf M."/>
            <person name="Daum C."/>
            <person name="Ng V."/>
            <person name="Clum A."/>
            <person name="Steindorff A."/>
            <person name="Ohm R."/>
            <person name="Martin F."/>
            <person name="Silar P."/>
            <person name="Natvig D."/>
            <person name="Lalanne C."/>
            <person name="Gautier V."/>
            <person name="Ament-Velasquez S.L."/>
            <person name="Kruys A."/>
            <person name="Hutchinson M.I."/>
            <person name="Powell A.J."/>
            <person name="Barry K."/>
            <person name="Miller A.N."/>
            <person name="Grigoriev I.V."/>
            <person name="Debuchy R."/>
            <person name="Gladieux P."/>
            <person name="Thoren M.H."/>
            <person name="Johannesson H."/>
        </authorList>
    </citation>
    <scope>NUCLEOTIDE SEQUENCE</scope>
    <source>
        <strain evidence="2">CBS 560.94</strain>
    </source>
</reference>
<organism evidence="2 3">
    <name type="scientific">Neurospora tetraspora</name>
    <dbReference type="NCBI Taxonomy" id="94610"/>
    <lineage>
        <taxon>Eukaryota</taxon>
        <taxon>Fungi</taxon>
        <taxon>Dikarya</taxon>
        <taxon>Ascomycota</taxon>
        <taxon>Pezizomycotina</taxon>
        <taxon>Sordariomycetes</taxon>
        <taxon>Sordariomycetidae</taxon>
        <taxon>Sordariales</taxon>
        <taxon>Sordariaceae</taxon>
        <taxon>Neurospora</taxon>
    </lineage>
</organism>
<proteinExistence type="predicted"/>
<name>A0AAE0J0H0_9PEZI</name>
<keyword evidence="3" id="KW-1185">Reference proteome</keyword>
<dbReference type="Proteomes" id="UP001278500">
    <property type="component" value="Unassembled WGS sequence"/>
</dbReference>
<comment type="caution">
    <text evidence="2">The sequence shown here is derived from an EMBL/GenBank/DDBJ whole genome shotgun (WGS) entry which is preliminary data.</text>
</comment>
<dbReference type="PANTHER" id="PTHR38167">
    <property type="entry name" value="C2H2-TYPE DOMAIN-CONTAINING PROTEIN"/>
    <property type="match status" value="1"/>
</dbReference>
<protein>
    <submittedName>
        <fullName evidence="2">Uncharacterized protein</fullName>
    </submittedName>
</protein>
<evidence type="ECO:0000256" key="1">
    <source>
        <dbReference type="SAM" id="MobiDB-lite"/>
    </source>
</evidence>
<reference evidence="2" key="1">
    <citation type="journal article" date="2023" name="Mol. Phylogenet. Evol.">
        <title>Genome-scale phylogeny and comparative genomics of the fungal order Sordariales.</title>
        <authorList>
            <person name="Hensen N."/>
            <person name="Bonometti L."/>
            <person name="Westerberg I."/>
            <person name="Brannstrom I.O."/>
            <person name="Guillou S."/>
            <person name="Cros-Aarteil S."/>
            <person name="Calhoun S."/>
            <person name="Haridas S."/>
            <person name="Kuo A."/>
            <person name="Mondo S."/>
            <person name="Pangilinan J."/>
            <person name="Riley R."/>
            <person name="LaButti K."/>
            <person name="Andreopoulos B."/>
            <person name="Lipzen A."/>
            <person name="Chen C."/>
            <person name="Yan M."/>
            <person name="Daum C."/>
            <person name="Ng V."/>
            <person name="Clum A."/>
            <person name="Steindorff A."/>
            <person name="Ohm R.A."/>
            <person name="Martin F."/>
            <person name="Silar P."/>
            <person name="Natvig D.O."/>
            <person name="Lalanne C."/>
            <person name="Gautier V."/>
            <person name="Ament-Velasquez S.L."/>
            <person name="Kruys A."/>
            <person name="Hutchinson M.I."/>
            <person name="Powell A.J."/>
            <person name="Barry K."/>
            <person name="Miller A.N."/>
            <person name="Grigoriev I.V."/>
            <person name="Debuchy R."/>
            <person name="Gladieux P."/>
            <person name="Hiltunen Thoren M."/>
            <person name="Johannesson H."/>
        </authorList>
    </citation>
    <scope>NUCLEOTIDE SEQUENCE</scope>
    <source>
        <strain evidence="2">CBS 560.94</strain>
    </source>
</reference>
<evidence type="ECO:0000313" key="2">
    <source>
        <dbReference type="EMBL" id="KAK3334395.1"/>
    </source>
</evidence>
<gene>
    <name evidence="2" type="ORF">B0H65DRAFT_81838</name>
</gene>
<feature type="region of interest" description="Disordered" evidence="1">
    <location>
        <begin position="156"/>
        <end position="224"/>
    </location>
</feature>
<feature type="compositionally biased region" description="Low complexity" evidence="1">
    <location>
        <begin position="61"/>
        <end position="76"/>
    </location>
</feature>
<dbReference type="GeneID" id="87868607"/>
<dbReference type="EMBL" id="JAUEPP010000011">
    <property type="protein sequence ID" value="KAK3334395.1"/>
    <property type="molecule type" value="Genomic_DNA"/>
</dbReference>
<sequence>MPPARQPIPEDLKNVYLMMAIQEAPESTIRTVLRALCGDADYKARIMTLMFNKKLPLKPEATTTAAGTGTPSGSGSESRKRKAPNTEICIQCDELFEEGDKSKTCKHHLYDMELDEDDETWLEMPIFREEISDTPFCRKENPQGFVFPCCGTKGSRSKVNRGCTMGKHRAADGKRTKYPGEEKESSGEEDDDEETEEDEVDENQKGQVEVREKDGDKNEGGDGK</sequence>
<feature type="region of interest" description="Disordered" evidence="1">
    <location>
        <begin position="61"/>
        <end position="83"/>
    </location>
</feature>
<dbReference type="PANTHER" id="PTHR38167:SF1">
    <property type="entry name" value="C2H2-TYPE DOMAIN-CONTAINING PROTEIN"/>
    <property type="match status" value="1"/>
</dbReference>
<feature type="compositionally biased region" description="Basic and acidic residues" evidence="1">
    <location>
        <begin position="169"/>
        <end position="186"/>
    </location>
</feature>
<accession>A0AAE0J0H0</accession>
<evidence type="ECO:0000313" key="3">
    <source>
        <dbReference type="Proteomes" id="UP001278500"/>
    </source>
</evidence>
<dbReference type="AlphaFoldDB" id="A0AAE0J0H0"/>